<dbReference type="SUPFAM" id="SSF51395">
    <property type="entry name" value="FMN-linked oxidoreductases"/>
    <property type="match status" value="1"/>
</dbReference>
<keyword evidence="5" id="KW-0819">tRNA processing</keyword>
<dbReference type="InterPro" id="IPR018517">
    <property type="entry name" value="tRNA_hU_synthase_CS"/>
</dbReference>
<keyword evidence="4" id="KW-0507">mRNA processing</keyword>
<evidence type="ECO:0000256" key="8">
    <source>
        <dbReference type="ARBA" id="ARBA00049447"/>
    </source>
</evidence>
<dbReference type="GO" id="GO:0017150">
    <property type="term" value="F:tRNA dihydrouridine synthase activity"/>
    <property type="evidence" value="ECO:0007669"/>
    <property type="project" value="InterPro"/>
</dbReference>
<organism evidence="11">
    <name type="scientific">Rhodotorula toruloides</name>
    <name type="common">Yeast</name>
    <name type="synonym">Rhodosporidium toruloides</name>
    <dbReference type="NCBI Taxonomy" id="5286"/>
    <lineage>
        <taxon>Eukaryota</taxon>
        <taxon>Fungi</taxon>
        <taxon>Dikarya</taxon>
        <taxon>Basidiomycota</taxon>
        <taxon>Pucciniomycotina</taxon>
        <taxon>Microbotryomycetes</taxon>
        <taxon>Sporidiobolales</taxon>
        <taxon>Sporidiobolaceae</taxon>
        <taxon>Rhodotorula</taxon>
    </lineage>
</organism>
<comment type="catalytic activity">
    <reaction evidence="7">
        <text>a 5,6-dihydrouridine in mRNA + NAD(+) = a uridine in mRNA + NADH + H(+)</text>
        <dbReference type="Rhea" id="RHEA:69851"/>
        <dbReference type="Rhea" id="RHEA-COMP:14658"/>
        <dbReference type="Rhea" id="RHEA-COMP:17789"/>
        <dbReference type="ChEBI" id="CHEBI:15378"/>
        <dbReference type="ChEBI" id="CHEBI:57540"/>
        <dbReference type="ChEBI" id="CHEBI:57945"/>
        <dbReference type="ChEBI" id="CHEBI:65315"/>
        <dbReference type="ChEBI" id="CHEBI:74443"/>
    </reaction>
    <physiologicalReaction direction="right-to-left" evidence="7">
        <dbReference type="Rhea" id="RHEA:69853"/>
    </physiologicalReaction>
</comment>
<dbReference type="PANTHER" id="PTHR45936">
    <property type="entry name" value="TRNA-DIHYDROURIDINE(20) SYNTHASE [NAD(P)+]-LIKE"/>
    <property type="match status" value="1"/>
</dbReference>
<comment type="cofactor">
    <cofactor evidence="1">
        <name>FMN</name>
        <dbReference type="ChEBI" id="CHEBI:58210"/>
    </cofactor>
</comment>
<dbReference type="GO" id="GO:0005737">
    <property type="term" value="C:cytoplasm"/>
    <property type="evidence" value="ECO:0007669"/>
    <property type="project" value="TreeGrafter"/>
</dbReference>
<evidence type="ECO:0000256" key="7">
    <source>
        <dbReference type="ARBA" id="ARBA00048342"/>
    </source>
</evidence>
<feature type="region of interest" description="Disordered" evidence="9">
    <location>
        <begin position="231"/>
        <end position="269"/>
    </location>
</feature>
<dbReference type="PROSITE" id="PS01136">
    <property type="entry name" value="UPF0034"/>
    <property type="match status" value="1"/>
</dbReference>
<evidence type="ECO:0000256" key="4">
    <source>
        <dbReference type="ARBA" id="ARBA00022664"/>
    </source>
</evidence>
<feature type="domain" description="DUS-like FMN-binding" evidence="10">
    <location>
        <begin position="85"/>
        <end position="226"/>
    </location>
</feature>
<evidence type="ECO:0000256" key="5">
    <source>
        <dbReference type="ARBA" id="ARBA00022694"/>
    </source>
</evidence>
<dbReference type="CDD" id="cd02801">
    <property type="entry name" value="DUS_like_FMN"/>
    <property type="match status" value="1"/>
</dbReference>
<accession>A0A061AL63</accession>
<evidence type="ECO:0000256" key="2">
    <source>
        <dbReference type="ARBA" id="ARBA00022630"/>
    </source>
</evidence>
<evidence type="ECO:0000259" key="10">
    <source>
        <dbReference type="Pfam" id="PF01207"/>
    </source>
</evidence>
<feature type="region of interest" description="Disordered" evidence="9">
    <location>
        <begin position="19"/>
        <end position="45"/>
    </location>
</feature>
<keyword evidence="6" id="KW-0560">Oxidoreductase</keyword>
<reference evidence="11" key="1">
    <citation type="journal article" date="2014" name="Genome Announc.">
        <title>Draft genome sequence of Rhodosporidium toruloides CECT1137, an oleaginous yeast of biotechnological interest.</title>
        <authorList>
            <person name="Morin N."/>
            <person name="Calcas X."/>
            <person name="Devillers H."/>
            <person name="Durrens P."/>
            <person name="Sherman D.J."/>
            <person name="Nicaud J.-M."/>
            <person name="Neuveglise C."/>
        </authorList>
    </citation>
    <scope>NUCLEOTIDE SEQUENCE</scope>
    <source>
        <strain evidence="11">CECT1137</strain>
    </source>
</reference>
<dbReference type="GO" id="GO:0006397">
    <property type="term" value="P:mRNA processing"/>
    <property type="evidence" value="ECO:0007669"/>
    <property type="project" value="UniProtKB-KW"/>
</dbReference>
<sequence length="488" mass="52780">MLKLVRCLKDSLLRLSTYAPRMSTQRSHSPPTPSSSTSTDEPVAKRQRIESGVADGESNGVNGSLAAEVPTKRKRTLPYEKGMHLAPMVRIGTLPVRLVSLEYGAELVWGPEIVDKAIIGSERRVDPKTGVVSFFKNNRSVFECHPIEKPRLIFQLGSASPELAVQAMKMVENDVAGVGLNCGCPKSFSLSGGMGAALLKDPERLCSILKALVGATDLPIDAKIRLLPKPASSASASPAQTPASPATPQDSAPASPSAAAPTPSAVLEPTEPLTITIPPTEHASPSEPTIPLVAQIFDTGIANLTVHCRTQEMRSREPALHDRMRSITEMGRERGVPVVCNGDALGGGQEAKWGNFQELCEKTGVSSVMIARAAEANPSCFASNGLEDPIKVVIPRLLRIAVATNNHYQNTKYILNAMDLYSSPTPPSREVNRDLKQRMNKAKTYEDMCAIFGISEEEVKRIRETGVEEFVPGWVKRRKEIVEAEGEF</sequence>
<keyword evidence="2" id="KW-0285">Flavoprotein</keyword>
<feature type="domain" description="DUS-like FMN-binding" evidence="10">
    <location>
        <begin position="288"/>
        <end position="421"/>
    </location>
</feature>
<comment type="catalytic activity">
    <reaction evidence="8">
        <text>a 5,6-dihydrouridine in mRNA + NADP(+) = a uridine in mRNA + NADPH + H(+)</text>
        <dbReference type="Rhea" id="RHEA:69855"/>
        <dbReference type="Rhea" id="RHEA-COMP:14658"/>
        <dbReference type="Rhea" id="RHEA-COMP:17789"/>
        <dbReference type="ChEBI" id="CHEBI:15378"/>
        <dbReference type="ChEBI" id="CHEBI:57783"/>
        <dbReference type="ChEBI" id="CHEBI:58349"/>
        <dbReference type="ChEBI" id="CHEBI:65315"/>
        <dbReference type="ChEBI" id="CHEBI:74443"/>
    </reaction>
    <physiologicalReaction direction="right-to-left" evidence="8">
        <dbReference type="Rhea" id="RHEA:69857"/>
    </physiologicalReaction>
</comment>
<dbReference type="Gene3D" id="3.20.20.70">
    <property type="entry name" value="Aldolase class I"/>
    <property type="match status" value="1"/>
</dbReference>
<proteinExistence type="predicted"/>
<evidence type="ECO:0000256" key="6">
    <source>
        <dbReference type="ARBA" id="ARBA00023002"/>
    </source>
</evidence>
<dbReference type="InterPro" id="IPR052582">
    <property type="entry name" value="tRNA-DUS-like"/>
</dbReference>
<keyword evidence="3" id="KW-0288">FMN</keyword>
<dbReference type="InterPro" id="IPR035587">
    <property type="entry name" value="DUS-like_FMN-bd"/>
</dbReference>
<evidence type="ECO:0000256" key="9">
    <source>
        <dbReference type="SAM" id="MobiDB-lite"/>
    </source>
</evidence>
<dbReference type="EMBL" id="LK052938">
    <property type="protein sequence ID" value="CDR38331.1"/>
    <property type="molecule type" value="Genomic_DNA"/>
</dbReference>
<evidence type="ECO:0000256" key="3">
    <source>
        <dbReference type="ARBA" id="ARBA00022643"/>
    </source>
</evidence>
<evidence type="ECO:0000256" key="1">
    <source>
        <dbReference type="ARBA" id="ARBA00001917"/>
    </source>
</evidence>
<dbReference type="GO" id="GO:0050660">
    <property type="term" value="F:flavin adenine dinucleotide binding"/>
    <property type="evidence" value="ECO:0007669"/>
    <property type="project" value="InterPro"/>
</dbReference>
<gene>
    <name evidence="11" type="ORF">RHTO0S_03e08328g</name>
</gene>
<name>A0A061AL63_RHOTO</name>
<dbReference type="AlphaFoldDB" id="A0A061AL63"/>
<protein>
    <submittedName>
        <fullName evidence="11">RHTO0S03e08328g1_1</fullName>
    </submittedName>
</protein>
<evidence type="ECO:0000313" key="11">
    <source>
        <dbReference type="EMBL" id="CDR38331.1"/>
    </source>
</evidence>
<dbReference type="OrthoDB" id="10262250at2759"/>
<dbReference type="InterPro" id="IPR013785">
    <property type="entry name" value="Aldolase_TIM"/>
</dbReference>
<dbReference type="Pfam" id="PF01207">
    <property type="entry name" value="Dus"/>
    <property type="match status" value="2"/>
</dbReference>
<dbReference type="PANTHER" id="PTHR45936:SF1">
    <property type="entry name" value="TRNA-DIHYDROURIDINE(20) SYNTHASE [NAD(P)+]-LIKE"/>
    <property type="match status" value="1"/>
</dbReference>